<dbReference type="InterPro" id="IPR001888">
    <property type="entry name" value="Transposase_1"/>
</dbReference>
<proteinExistence type="predicted"/>
<dbReference type="AlphaFoldDB" id="A0A1A9Z2U2"/>
<accession>A0A1A9Z2U2</accession>
<protein>
    <submittedName>
        <fullName evidence="1">Uncharacterized protein</fullName>
    </submittedName>
</protein>
<dbReference type="Gene3D" id="3.30.420.10">
    <property type="entry name" value="Ribonuclease H-like superfamily/Ribonuclease H"/>
    <property type="match status" value="1"/>
</dbReference>
<dbReference type="InterPro" id="IPR036397">
    <property type="entry name" value="RNaseH_sf"/>
</dbReference>
<keyword evidence="2" id="KW-1185">Reference proteome</keyword>
<dbReference type="Proteomes" id="UP000092445">
    <property type="component" value="Unassembled WGS sequence"/>
</dbReference>
<dbReference type="GO" id="GO:0003676">
    <property type="term" value="F:nucleic acid binding"/>
    <property type="evidence" value="ECO:0007669"/>
    <property type="project" value="InterPro"/>
</dbReference>
<name>A0A1A9Z2U2_GLOPL</name>
<evidence type="ECO:0000313" key="2">
    <source>
        <dbReference type="Proteomes" id="UP000092445"/>
    </source>
</evidence>
<dbReference type="STRING" id="7398.A0A1A9Z2U2"/>
<dbReference type="EnsemblMetazoa" id="GPAI002044-RA">
    <property type="protein sequence ID" value="GPAI002044-PA"/>
    <property type="gene ID" value="GPAI002044"/>
</dbReference>
<evidence type="ECO:0000313" key="1">
    <source>
        <dbReference type="EnsemblMetazoa" id="GPAI002044-PA"/>
    </source>
</evidence>
<reference evidence="1" key="2">
    <citation type="submission" date="2020-05" db="UniProtKB">
        <authorList>
            <consortium name="EnsemblMetazoa"/>
        </authorList>
    </citation>
    <scope>IDENTIFICATION</scope>
    <source>
        <strain evidence="1">IAEA</strain>
    </source>
</reference>
<dbReference type="VEuPathDB" id="VectorBase:GPAI002044"/>
<sequence length="161" mass="18461">MQLQAQIRLHLRNAFTDKQLFLFSYTLSLRILIQSLAQSLPDKTLTRLFNIRKGSAQHTPKLMVSVWWSSADVVHYDFMKPGPSITAEVFRNQVDKMMRGPAVVGSIITAGRNDNITSTDCALKCKFFEVTHRIHLFMHTHVYLSSHCQGFSVNEKQHLND</sequence>
<dbReference type="Pfam" id="PF01359">
    <property type="entry name" value="Transposase_1"/>
    <property type="match status" value="1"/>
</dbReference>
<reference evidence="2" key="1">
    <citation type="submission" date="2014-03" db="EMBL/GenBank/DDBJ databases">
        <authorList>
            <person name="Aksoy S."/>
            <person name="Warren W."/>
            <person name="Wilson R.K."/>
        </authorList>
    </citation>
    <scope>NUCLEOTIDE SEQUENCE [LARGE SCALE GENOMIC DNA]</scope>
    <source>
        <strain evidence="2">IAEA</strain>
    </source>
</reference>
<organism evidence="1 2">
    <name type="scientific">Glossina pallidipes</name>
    <name type="common">Tsetse fly</name>
    <dbReference type="NCBI Taxonomy" id="7398"/>
    <lineage>
        <taxon>Eukaryota</taxon>
        <taxon>Metazoa</taxon>
        <taxon>Ecdysozoa</taxon>
        <taxon>Arthropoda</taxon>
        <taxon>Hexapoda</taxon>
        <taxon>Insecta</taxon>
        <taxon>Pterygota</taxon>
        <taxon>Neoptera</taxon>
        <taxon>Endopterygota</taxon>
        <taxon>Diptera</taxon>
        <taxon>Brachycera</taxon>
        <taxon>Muscomorpha</taxon>
        <taxon>Hippoboscoidea</taxon>
        <taxon>Glossinidae</taxon>
        <taxon>Glossina</taxon>
    </lineage>
</organism>